<keyword evidence="3" id="KW-1185">Reference proteome</keyword>
<dbReference type="PANTHER" id="PTHR38813">
    <property type="match status" value="1"/>
</dbReference>
<evidence type="ECO:0000313" key="3">
    <source>
        <dbReference type="Proteomes" id="UP000254209"/>
    </source>
</evidence>
<dbReference type="EMBL" id="UFSO01000003">
    <property type="protein sequence ID" value="SSY80293.1"/>
    <property type="molecule type" value="Genomic_DNA"/>
</dbReference>
<protein>
    <submittedName>
        <fullName evidence="2">Plasmid stabilisation system protein</fullName>
    </submittedName>
</protein>
<proteinExistence type="predicted"/>
<dbReference type="InterPro" id="IPR035093">
    <property type="entry name" value="RelE/ParE_toxin_dom_sf"/>
</dbReference>
<dbReference type="STRING" id="1120980.GCA_000745955_00104"/>
<accession>A0A376BU24</accession>
<dbReference type="RefSeq" id="WP_034296373.1">
    <property type="nucleotide sequence ID" value="NZ_CP091519.2"/>
</dbReference>
<dbReference type="InterPro" id="IPR007712">
    <property type="entry name" value="RelE/ParE_toxin"/>
</dbReference>
<dbReference type="PANTHER" id="PTHR38813:SF1">
    <property type="entry name" value="TOXIN RELE1-RELATED"/>
    <property type="match status" value="1"/>
</dbReference>
<gene>
    <name evidence="2" type="ORF">NCTC10283_01847</name>
</gene>
<name>A0A376BU24_9NEIS</name>
<dbReference type="SUPFAM" id="SSF143011">
    <property type="entry name" value="RelE-like"/>
    <property type="match status" value="1"/>
</dbReference>
<keyword evidence="1" id="KW-1277">Toxin-antitoxin system</keyword>
<dbReference type="Pfam" id="PF05016">
    <property type="entry name" value="ParE_toxin"/>
    <property type="match status" value="1"/>
</dbReference>
<dbReference type="AlphaFoldDB" id="A0A376BU24"/>
<dbReference type="OrthoDB" id="5570653at2"/>
<evidence type="ECO:0000313" key="2">
    <source>
        <dbReference type="EMBL" id="SSY80293.1"/>
    </source>
</evidence>
<reference evidence="2 3" key="1">
    <citation type="submission" date="2018-06" db="EMBL/GenBank/DDBJ databases">
        <authorList>
            <consortium name="Pathogen Informatics"/>
            <person name="Doyle S."/>
        </authorList>
    </citation>
    <scope>NUCLEOTIDE SEQUENCE [LARGE SCALE GENOMIC DNA]</scope>
    <source>
        <strain evidence="2 3">NCTC10283</strain>
    </source>
</reference>
<evidence type="ECO:0000256" key="1">
    <source>
        <dbReference type="ARBA" id="ARBA00022649"/>
    </source>
</evidence>
<dbReference type="Proteomes" id="UP000254209">
    <property type="component" value="Unassembled WGS sequence"/>
</dbReference>
<dbReference type="InterPro" id="IPR052747">
    <property type="entry name" value="TA_system_RelE_toxin"/>
</dbReference>
<sequence length="94" mass="11452">METENQPKIEWVQKAIRELRQIDTRYQQAIRDKVNKLINFPQVPENLDIKHLEGSKYRLRHGDYRVFFEVIDEVPKIIQIQKVKRRTSQTYKNN</sequence>
<organism evidence="2 3">
    <name type="scientific">Alysiella crassa</name>
    <dbReference type="NCBI Taxonomy" id="153491"/>
    <lineage>
        <taxon>Bacteria</taxon>
        <taxon>Pseudomonadati</taxon>
        <taxon>Pseudomonadota</taxon>
        <taxon>Betaproteobacteria</taxon>
        <taxon>Neisseriales</taxon>
        <taxon>Neisseriaceae</taxon>
        <taxon>Alysiella</taxon>
    </lineage>
</organism>
<dbReference type="Gene3D" id="3.30.2310.20">
    <property type="entry name" value="RelE-like"/>
    <property type="match status" value="1"/>
</dbReference>